<dbReference type="Proteomes" id="UP000550707">
    <property type="component" value="Unassembled WGS sequence"/>
</dbReference>
<gene>
    <name evidence="1" type="ORF">HJG59_009388</name>
</gene>
<reference evidence="1 2" key="1">
    <citation type="journal article" date="2020" name="Nature">
        <title>Six reference-quality genomes reveal evolution of bat adaptations.</title>
        <authorList>
            <person name="Jebb D."/>
            <person name="Huang Z."/>
            <person name="Pippel M."/>
            <person name="Hughes G.M."/>
            <person name="Lavrichenko K."/>
            <person name="Devanna P."/>
            <person name="Winkler S."/>
            <person name="Jermiin L.S."/>
            <person name="Skirmuntt E.C."/>
            <person name="Katzourakis A."/>
            <person name="Burkitt-Gray L."/>
            <person name="Ray D.A."/>
            <person name="Sullivan K.A.M."/>
            <person name="Roscito J.G."/>
            <person name="Kirilenko B.M."/>
            <person name="Davalos L.M."/>
            <person name="Corthals A.P."/>
            <person name="Power M.L."/>
            <person name="Jones G."/>
            <person name="Ransome R.D."/>
            <person name="Dechmann D.K.N."/>
            <person name="Locatelli A.G."/>
            <person name="Puechmaille S.J."/>
            <person name="Fedrigo O."/>
            <person name="Jarvis E.D."/>
            <person name="Hiller M."/>
            <person name="Vernes S.C."/>
            <person name="Myers E.W."/>
            <person name="Teeling E.C."/>
        </authorList>
    </citation>
    <scope>NUCLEOTIDE SEQUENCE [LARGE SCALE GENOMIC DNA]</scope>
    <source>
        <strain evidence="1">MMolMol1</strain>
        <tissue evidence="1">Muscle</tissue>
    </source>
</reference>
<evidence type="ECO:0000313" key="2">
    <source>
        <dbReference type="Proteomes" id="UP000550707"/>
    </source>
</evidence>
<organism evidence="1 2">
    <name type="scientific">Molossus molossus</name>
    <name type="common">Pallas' mastiff bat</name>
    <name type="synonym">Vespertilio molossus</name>
    <dbReference type="NCBI Taxonomy" id="27622"/>
    <lineage>
        <taxon>Eukaryota</taxon>
        <taxon>Metazoa</taxon>
        <taxon>Chordata</taxon>
        <taxon>Craniata</taxon>
        <taxon>Vertebrata</taxon>
        <taxon>Euteleostomi</taxon>
        <taxon>Mammalia</taxon>
        <taxon>Eutheria</taxon>
        <taxon>Laurasiatheria</taxon>
        <taxon>Chiroptera</taxon>
        <taxon>Yangochiroptera</taxon>
        <taxon>Molossidae</taxon>
        <taxon>Molossus</taxon>
    </lineage>
</organism>
<dbReference type="AlphaFoldDB" id="A0A7J8DBZ6"/>
<accession>A0A7J8DBZ6</accession>
<dbReference type="EMBL" id="JACASF010000018">
    <property type="protein sequence ID" value="KAF6420661.1"/>
    <property type="molecule type" value="Genomic_DNA"/>
</dbReference>
<name>A0A7J8DBZ6_MOLMO</name>
<keyword evidence="2" id="KW-1185">Reference proteome</keyword>
<comment type="caution">
    <text evidence="1">The sequence shown here is derived from an EMBL/GenBank/DDBJ whole genome shotgun (WGS) entry which is preliminary data.</text>
</comment>
<dbReference type="InParanoid" id="A0A7J8DBZ6"/>
<sequence length="147" mass="16772">MFLSLPLTLSEQNIKKCPRVRIKNKTKQNKNSILSPWPVSSISLRTRESRVRFLLRARTSIAVCPRPRLGLCERQPLHVSLSCQSFSLSLPPSLPPSVKKKKKVASSLLHGYQSQLRTQALAFHHKAPLFFATILLPWHGRLHIYNT</sequence>
<proteinExistence type="predicted"/>
<protein>
    <submittedName>
        <fullName evidence="1">Uncharacterized protein</fullName>
    </submittedName>
</protein>
<evidence type="ECO:0000313" key="1">
    <source>
        <dbReference type="EMBL" id="KAF6420661.1"/>
    </source>
</evidence>